<evidence type="ECO:0000313" key="5">
    <source>
        <dbReference type="Proteomes" id="UP001296943"/>
    </source>
</evidence>
<sequence length="145" mass="17081">MDPFQNMSDWKKNMDHFFGQSFWNEFEDVLKPPVPQINLYKFENELICYVNLPGVKDLEKIDAFVDYATLELKGVIDIQHAGGQVIKDEIIHGAFERKVELPYPVRSDKIDATYQYGLMVLRLHRLITDKHKKNRLQIRNLEEDA</sequence>
<dbReference type="Pfam" id="PF00011">
    <property type="entry name" value="HSP20"/>
    <property type="match status" value="1"/>
</dbReference>
<protein>
    <submittedName>
        <fullName evidence="4">HSP20 family protein</fullName>
    </submittedName>
</protein>
<dbReference type="SUPFAM" id="SSF49764">
    <property type="entry name" value="HSP20-like chaperones"/>
    <property type="match status" value="1"/>
</dbReference>
<gene>
    <name evidence="4" type="ORF">JOC48_003309</name>
</gene>
<evidence type="ECO:0000259" key="3">
    <source>
        <dbReference type="PROSITE" id="PS01031"/>
    </source>
</evidence>
<dbReference type="InterPro" id="IPR008978">
    <property type="entry name" value="HSP20-like_chaperone"/>
</dbReference>
<evidence type="ECO:0000256" key="1">
    <source>
        <dbReference type="PROSITE-ProRule" id="PRU00285"/>
    </source>
</evidence>
<evidence type="ECO:0000256" key="2">
    <source>
        <dbReference type="RuleBase" id="RU003616"/>
    </source>
</evidence>
<dbReference type="InterPro" id="IPR002068">
    <property type="entry name" value="A-crystallin/Hsp20_dom"/>
</dbReference>
<name>A0ABS2N3V1_9BACI</name>
<organism evidence="4 5">
    <name type="scientific">Aquibacillus albus</name>
    <dbReference type="NCBI Taxonomy" id="1168171"/>
    <lineage>
        <taxon>Bacteria</taxon>
        <taxon>Bacillati</taxon>
        <taxon>Bacillota</taxon>
        <taxon>Bacilli</taxon>
        <taxon>Bacillales</taxon>
        <taxon>Bacillaceae</taxon>
        <taxon>Aquibacillus</taxon>
    </lineage>
</organism>
<comment type="caution">
    <text evidence="4">The sequence shown here is derived from an EMBL/GenBank/DDBJ whole genome shotgun (WGS) entry which is preliminary data.</text>
</comment>
<evidence type="ECO:0000313" key="4">
    <source>
        <dbReference type="EMBL" id="MBM7572778.1"/>
    </source>
</evidence>
<proteinExistence type="inferred from homology"/>
<feature type="domain" description="SHSP" evidence="3">
    <location>
        <begin position="25"/>
        <end position="141"/>
    </location>
</feature>
<dbReference type="Gene3D" id="2.60.40.790">
    <property type="match status" value="1"/>
</dbReference>
<dbReference type="CDD" id="cd06464">
    <property type="entry name" value="ACD_sHsps-like"/>
    <property type="match status" value="1"/>
</dbReference>
<comment type="similarity">
    <text evidence="1 2">Belongs to the small heat shock protein (HSP20) family.</text>
</comment>
<dbReference type="Proteomes" id="UP001296943">
    <property type="component" value="Unassembled WGS sequence"/>
</dbReference>
<keyword evidence="5" id="KW-1185">Reference proteome</keyword>
<dbReference type="RefSeq" id="WP_204501417.1">
    <property type="nucleotide sequence ID" value="NZ_JAFBDR010000021.1"/>
</dbReference>
<reference evidence="4 5" key="1">
    <citation type="submission" date="2021-01" db="EMBL/GenBank/DDBJ databases">
        <title>Genomic Encyclopedia of Type Strains, Phase IV (KMG-IV): sequencing the most valuable type-strain genomes for metagenomic binning, comparative biology and taxonomic classification.</title>
        <authorList>
            <person name="Goeker M."/>
        </authorList>
    </citation>
    <scope>NUCLEOTIDE SEQUENCE [LARGE SCALE GENOMIC DNA]</scope>
    <source>
        <strain evidence="4 5">DSM 23711</strain>
    </source>
</reference>
<dbReference type="EMBL" id="JAFBDR010000021">
    <property type="protein sequence ID" value="MBM7572778.1"/>
    <property type="molecule type" value="Genomic_DNA"/>
</dbReference>
<accession>A0ABS2N3V1</accession>
<dbReference type="PROSITE" id="PS01031">
    <property type="entry name" value="SHSP"/>
    <property type="match status" value="1"/>
</dbReference>